<dbReference type="SUPFAM" id="SSF69695">
    <property type="entry name" value="SRP19"/>
    <property type="match status" value="1"/>
</dbReference>
<protein>
    <submittedName>
        <fullName evidence="5">Signal recognition particle, SRP19 subunit</fullName>
    </submittedName>
</protein>
<accession>A0A9K3D5K9</accession>
<dbReference type="PANTHER" id="PTHR17453">
    <property type="entry name" value="SIGNAL RECOGNITION PARTICLE 19 KD PROTEIN"/>
    <property type="match status" value="1"/>
</dbReference>
<reference evidence="5 6" key="1">
    <citation type="journal article" date="2018" name="PLoS ONE">
        <title>The draft genome of Kipferlia bialata reveals reductive genome evolution in fornicate parasites.</title>
        <authorList>
            <person name="Tanifuji G."/>
            <person name="Takabayashi S."/>
            <person name="Kume K."/>
            <person name="Takagi M."/>
            <person name="Nakayama T."/>
            <person name="Kamikawa R."/>
            <person name="Inagaki Y."/>
            <person name="Hashimoto T."/>
        </authorList>
    </citation>
    <scope>NUCLEOTIDE SEQUENCE [LARGE SCALE GENOMIC DNA]</scope>
    <source>
        <strain evidence="5">NY0173</strain>
    </source>
</reference>
<evidence type="ECO:0000256" key="1">
    <source>
        <dbReference type="ARBA" id="ARBA00004496"/>
    </source>
</evidence>
<comment type="caution">
    <text evidence="5">The sequence shown here is derived from an EMBL/GenBank/DDBJ whole genome shotgun (WGS) entry which is preliminary data.</text>
</comment>
<dbReference type="Gene3D" id="3.30.56.30">
    <property type="entry name" value="Signal recognition particle, SRP19-like subunit"/>
    <property type="match status" value="1"/>
</dbReference>
<feature type="non-terminal residue" evidence="5">
    <location>
        <position position="1"/>
    </location>
</feature>
<evidence type="ECO:0000313" key="6">
    <source>
        <dbReference type="Proteomes" id="UP000265618"/>
    </source>
</evidence>
<dbReference type="InterPro" id="IPR002778">
    <property type="entry name" value="Signal_recog_particle_SRP19"/>
</dbReference>
<evidence type="ECO:0000256" key="2">
    <source>
        <dbReference type="ARBA" id="ARBA00022490"/>
    </source>
</evidence>
<keyword evidence="6" id="KW-1185">Reference proteome</keyword>
<gene>
    <name evidence="5" type="ORF">KIPB_010766</name>
</gene>
<evidence type="ECO:0000256" key="3">
    <source>
        <dbReference type="ARBA" id="ARBA00023135"/>
    </source>
</evidence>
<dbReference type="GO" id="GO:0006617">
    <property type="term" value="P:SRP-dependent cotranslational protein targeting to membrane, signal sequence recognition"/>
    <property type="evidence" value="ECO:0007669"/>
    <property type="project" value="TreeGrafter"/>
</dbReference>
<comment type="subcellular location">
    <subcellularLocation>
        <location evidence="1">Cytoplasm</location>
    </subcellularLocation>
</comment>
<organism evidence="5 6">
    <name type="scientific">Kipferlia bialata</name>
    <dbReference type="NCBI Taxonomy" id="797122"/>
    <lineage>
        <taxon>Eukaryota</taxon>
        <taxon>Metamonada</taxon>
        <taxon>Carpediemonas-like organisms</taxon>
        <taxon>Kipferlia</taxon>
    </lineage>
</organism>
<dbReference type="GO" id="GO:0005786">
    <property type="term" value="C:signal recognition particle, endoplasmic reticulum targeting"/>
    <property type="evidence" value="ECO:0007669"/>
    <property type="project" value="UniProtKB-KW"/>
</dbReference>
<evidence type="ECO:0000256" key="4">
    <source>
        <dbReference type="ARBA" id="ARBA00023274"/>
    </source>
</evidence>
<dbReference type="Pfam" id="PF01922">
    <property type="entry name" value="SRP19"/>
    <property type="match status" value="1"/>
</dbReference>
<dbReference type="AlphaFoldDB" id="A0A9K3D5K9"/>
<dbReference type="InterPro" id="IPR036521">
    <property type="entry name" value="SRP19-like_sf"/>
</dbReference>
<name>A0A9K3D5K9_9EUKA</name>
<dbReference type="EMBL" id="BDIP01004125">
    <property type="protein sequence ID" value="GIQ88506.1"/>
    <property type="molecule type" value="Genomic_DNA"/>
</dbReference>
<evidence type="ECO:0000313" key="5">
    <source>
        <dbReference type="EMBL" id="GIQ88506.1"/>
    </source>
</evidence>
<proteinExistence type="predicted"/>
<dbReference type="PANTHER" id="PTHR17453:SF0">
    <property type="entry name" value="SIGNAL RECOGNITION PARTICLE 19 KDA PROTEIN"/>
    <property type="match status" value="1"/>
</dbReference>
<dbReference type="GO" id="GO:0008312">
    <property type="term" value="F:7S RNA binding"/>
    <property type="evidence" value="ECO:0007669"/>
    <property type="project" value="InterPro"/>
</dbReference>
<dbReference type="Proteomes" id="UP000265618">
    <property type="component" value="Unassembled WGS sequence"/>
</dbReference>
<sequence length="118" mass="13580">MPHIQLSPTKLVVMEFDTRTVVYPRYINKNASRSDGRRLGKGICVADPTVAEIKKTLDTMKLKCETEPEARYSRGVIHQHDMGRVKVELAEGMTKVELLREIGTRLHKYRADRTKNQK</sequence>
<keyword evidence="2" id="KW-0963">Cytoplasm</keyword>
<keyword evidence="3" id="KW-0733">Signal recognition particle</keyword>
<dbReference type="OrthoDB" id="2190947at2759"/>
<keyword evidence="4" id="KW-0687">Ribonucleoprotein</keyword>